<gene>
    <name evidence="1" type="ORF">ACFPIE_14440</name>
</gene>
<evidence type="ECO:0000313" key="2">
    <source>
        <dbReference type="Proteomes" id="UP001596152"/>
    </source>
</evidence>
<dbReference type="InterPro" id="IPR038573">
    <property type="entry name" value="BrnT_sf"/>
</dbReference>
<evidence type="ECO:0000313" key="1">
    <source>
        <dbReference type="EMBL" id="MFC5345114.1"/>
    </source>
</evidence>
<comment type="caution">
    <text evidence="1">The sequence shown here is derived from an EMBL/GenBank/DDBJ whole genome shotgun (WGS) entry which is preliminary data.</text>
</comment>
<dbReference type="InterPro" id="IPR007460">
    <property type="entry name" value="BrnT_toxin"/>
</dbReference>
<accession>A0ABW0FVI6</accession>
<proteinExistence type="predicted"/>
<dbReference type="Pfam" id="PF04365">
    <property type="entry name" value="BrnT_toxin"/>
    <property type="match status" value="1"/>
</dbReference>
<organism evidence="1 2">
    <name type="scientific">Brevundimonas staleyi</name>
    <dbReference type="NCBI Taxonomy" id="74326"/>
    <lineage>
        <taxon>Bacteria</taxon>
        <taxon>Pseudomonadati</taxon>
        <taxon>Pseudomonadota</taxon>
        <taxon>Alphaproteobacteria</taxon>
        <taxon>Caulobacterales</taxon>
        <taxon>Caulobacteraceae</taxon>
        <taxon>Brevundimonas</taxon>
    </lineage>
</organism>
<name>A0ABW0FVI6_9CAUL</name>
<protein>
    <submittedName>
        <fullName evidence="1">BrnT family toxin</fullName>
    </submittedName>
</protein>
<reference evidence="2" key="1">
    <citation type="journal article" date="2019" name="Int. J. Syst. Evol. Microbiol.">
        <title>The Global Catalogue of Microorganisms (GCM) 10K type strain sequencing project: providing services to taxonomists for standard genome sequencing and annotation.</title>
        <authorList>
            <consortium name="The Broad Institute Genomics Platform"/>
            <consortium name="The Broad Institute Genome Sequencing Center for Infectious Disease"/>
            <person name="Wu L."/>
            <person name="Ma J."/>
        </authorList>
    </citation>
    <scope>NUCLEOTIDE SEQUENCE [LARGE SCALE GENOMIC DNA]</scope>
    <source>
        <strain evidence="2">JCM 12125</strain>
    </source>
</reference>
<keyword evidence="2" id="KW-1185">Reference proteome</keyword>
<dbReference type="Proteomes" id="UP001596152">
    <property type="component" value="Unassembled WGS sequence"/>
</dbReference>
<dbReference type="EMBL" id="JBHSLF010000037">
    <property type="protein sequence ID" value="MFC5345114.1"/>
    <property type="molecule type" value="Genomic_DNA"/>
</dbReference>
<dbReference type="Gene3D" id="3.10.450.530">
    <property type="entry name" value="Ribonuclease toxin, BrnT, of type II toxin-antitoxin system"/>
    <property type="match status" value="1"/>
</dbReference>
<dbReference type="RefSeq" id="WP_374036842.1">
    <property type="nucleotide sequence ID" value="NZ_CP169082.1"/>
</dbReference>
<sequence length="91" mass="10534">MSFEFDPAKDAINQDKHGISLARAQDFEIRGTVIDPYPDEVRFRSFGLIDGRAYCLVYTLRSGAVRAISLRRARNKEFNRYVPVQQRLSRP</sequence>